<protein>
    <submittedName>
        <fullName evidence="1">Uncharacterized protein</fullName>
    </submittedName>
</protein>
<gene>
    <name evidence="1" type="ORF">PENANT_c033G10937</name>
</gene>
<dbReference type="AlphaFoldDB" id="A0A1V6PUQ3"/>
<evidence type="ECO:0000313" key="1">
    <source>
        <dbReference type="EMBL" id="OQD80774.1"/>
    </source>
</evidence>
<evidence type="ECO:0000313" key="2">
    <source>
        <dbReference type="Proteomes" id="UP000191672"/>
    </source>
</evidence>
<organism evidence="1 2">
    <name type="scientific">Penicillium antarcticum</name>
    <dbReference type="NCBI Taxonomy" id="416450"/>
    <lineage>
        <taxon>Eukaryota</taxon>
        <taxon>Fungi</taxon>
        <taxon>Dikarya</taxon>
        <taxon>Ascomycota</taxon>
        <taxon>Pezizomycotina</taxon>
        <taxon>Eurotiomycetes</taxon>
        <taxon>Eurotiomycetidae</taxon>
        <taxon>Eurotiales</taxon>
        <taxon>Aspergillaceae</taxon>
        <taxon>Penicillium</taxon>
    </lineage>
</organism>
<keyword evidence="2" id="KW-1185">Reference proteome</keyword>
<name>A0A1V6PUQ3_9EURO</name>
<reference evidence="2" key="1">
    <citation type="journal article" date="2017" name="Nat. Microbiol.">
        <title>Global analysis of biosynthetic gene clusters reveals vast potential of secondary metabolite production in Penicillium species.</title>
        <authorList>
            <person name="Nielsen J.C."/>
            <person name="Grijseels S."/>
            <person name="Prigent S."/>
            <person name="Ji B."/>
            <person name="Dainat J."/>
            <person name="Nielsen K.F."/>
            <person name="Frisvad J.C."/>
            <person name="Workman M."/>
            <person name="Nielsen J."/>
        </authorList>
    </citation>
    <scope>NUCLEOTIDE SEQUENCE [LARGE SCALE GENOMIC DNA]</scope>
    <source>
        <strain evidence="2">IBT 31811</strain>
    </source>
</reference>
<proteinExistence type="predicted"/>
<sequence length="65" mass="7187">MAPNLAKSEAAGRSKRAVTRIRSNLHMFGSIKAPIKAKWPRIITPLMLEALSDRLLEKPALSFVS</sequence>
<accession>A0A1V6PUQ3</accession>
<dbReference type="EMBL" id="MDYN01000033">
    <property type="protein sequence ID" value="OQD80774.1"/>
    <property type="molecule type" value="Genomic_DNA"/>
</dbReference>
<comment type="caution">
    <text evidence="1">The sequence shown here is derived from an EMBL/GenBank/DDBJ whole genome shotgun (WGS) entry which is preliminary data.</text>
</comment>
<dbReference type="STRING" id="416450.A0A1V6PUQ3"/>
<dbReference type="Proteomes" id="UP000191672">
    <property type="component" value="Unassembled WGS sequence"/>
</dbReference>